<reference evidence="9 10" key="1">
    <citation type="journal article" date="2014" name="ISME J.">
        <title>Ecophysiology of Thioploca ingrica as revealed by the complete genome sequence supplemented with proteomic evidence.</title>
        <authorList>
            <person name="Kojima H."/>
            <person name="Ogura Y."/>
            <person name="Yamamoto N."/>
            <person name="Togashi T."/>
            <person name="Mori H."/>
            <person name="Watanabe T."/>
            <person name="Nemoto F."/>
            <person name="Kurokawa K."/>
            <person name="Hayashi T."/>
            <person name="Fukui M."/>
        </authorList>
    </citation>
    <scope>NUCLEOTIDE SEQUENCE [LARGE SCALE GENOMIC DNA]</scope>
</reference>
<organism evidence="9 10">
    <name type="scientific">Thioploca ingrica</name>
    <dbReference type="NCBI Taxonomy" id="40754"/>
    <lineage>
        <taxon>Bacteria</taxon>
        <taxon>Pseudomonadati</taxon>
        <taxon>Pseudomonadota</taxon>
        <taxon>Gammaproteobacteria</taxon>
        <taxon>Thiotrichales</taxon>
        <taxon>Thiotrichaceae</taxon>
        <taxon>Thioploca</taxon>
    </lineage>
</organism>
<comment type="catalytic activity">
    <reaction evidence="1">
        <text>(2S)-2-acetolactate + H(+) = (R)-acetoin + CO2</text>
        <dbReference type="Rhea" id="RHEA:21580"/>
        <dbReference type="ChEBI" id="CHEBI:15378"/>
        <dbReference type="ChEBI" id="CHEBI:15686"/>
        <dbReference type="ChEBI" id="CHEBI:16526"/>
        <dbReference type="ChEBI" id="CHEBI:58476"/>
        <dbReference type="EC" id="4.1.1.5"/>
    </reaction>
</comment>
<dbReference type="EMBL" id="AP014633">
    <property type="protein sequence ID" value="BAP55001.1"/>
    <property type="molecule type" value="Genomic_DNA"/>
</dbReference>
<evidence type="ECO:0000313" key="9">
    <source>
        <dbReference type="EMBL" id="BAP55001.1"/>
    </source>
</evidence>
<dbReference type="GO" id="GO:0047605">
    <property type="term" value="F:acetolactate decarboxylase activity"/>
    <property type="evidence" value="ECO:0007669"/>
    <property type="project" value="UniProtKB-EC"/>
</dbReference>
<dbReference type="Pfam" id="PF03306">
    <property type="entry name" value="AAL_decarboxy"/>
    <property type="match status" value="1"/>
</dbReference>
<dbReference type="EC" id="4.1.1.5" evidence="4"/>
<dbReference type="PANTHER" id="PTHR35524:SF1">
    <property type="entry name" value="ALPHA-ACETOLACTATE DECARBOXYLASE"/>
    <property type="match status" value="1"/>
</dbReference>
<evidence type="ECO:0000256" key="7">
    <source>
        <dbReference type="ARBA" id="ARBA00023061"/>
    </source>
</evidence>
<evidence type="ECO:0000256" key="8">
    <source>
        <dbReference type="ARBA" id="ARBA00023239"/>
    </source>
</evidence>
<dbReference type="KEGG" id="tig:THII_0704"/>
<dbReference type="OrthoDB" id="8612680at2"/>
<keyword evidence="6" id="KW-0210">Decarboxylase</keyword>
<dbReference type="STRING" id="40754.THII_0704"/>
<evidence type="ECO:0000256" key="4">
    <source>
        <dbReference type="ARBA" id="ARBA00013204"/>
    </source>
</evidence>
<keyword evidence="7" id="KW-0005">Acetoin biosynthesis</keyword>
<evidence type="ECO:0000256" key="1">
    <source>
        <dbReference type="ARBA" id="ARBA00001784"/>
    </source>
</evidence>
<evidence type="ECO:0000256" key="6">
    <source>
        <dbReference type="ARBA" id="ARBA00022793"/>
    </source>
</evidence>
<dbReference type="AlphaFoldDB" id="A0A090BUF2"/>
<protein>
    <recommendedName>
        <fullName evidence="5">Alpha-acetolactate decarboxylase</fullName>
        <ecNumber evidence="4">4.1.1.5</ecNumber>
    </recommendedName>
</protein>
<dbReference type="Proteomes" id="UP000031623">
    <property type="component" value="Chromosome"/>
</dbReference>
<keyword evidence="10" id="KW-1185">Reference proteome</keyword>
<dbReference type="UniPathway" id="UPA00626">
    <property type="reaction ID" value="UER00678"/>
</dbReference>
<sequence>MPKQSKPYPPAVEAVTHQPVFEWKKITGTLVGYWFPDYMDKLNVPGYHLHFISADKQQGGHLLDCRLSTATIDLDWIDSVKLLIPQNAEFQQANLTIYSKTDLEKVEGDKHQ</sequence>
<dbReference type="InterPro" id="IPR005128">
    <property type="entry name" value="Acetolactate_a_deCO2ase"/>
</dbReference>
<dbReference type="SUPFAM" id="SSF117856">
    <property type="entry name" value="AF0104/ALDC/Ptd012-like"/>
    <property type="match status" value="1"/>
</dbReference>
<dbReference type="Gene3D" id="3.30.1330.80">
    <property type="entry name" value="Hypothetical protein, similar to alpha- acetolactate decarboxylase, domain 2"/>
    <property type="match status" value="1"/>
</dbReference>
<evidence type="ECO:0000256" key="3">
    <source>
        <dbReference type="ARBA" id="ARBA00007106"/>
    </source>
</evidence>
<accession>A0A090BUF2</accession>
<proteinExistence type="inferred from homology"/>
<dbReference type="PANTHER" id="PTHR35524">
    <property type="entry name" value="ALPHA-ACETOLACTATE DECARBOXYLASE"/>
    <property type="match status" value="1"/>
</dbReference>
<dbReference type="GO" id="GO:0045151">
    <property type="term" value="P:acetoin biosynthetic process"/>
    <property type="evidence" value="ECO:0007669"/>
    <property type="project" value="UniProtKB-KW"/>
</dbReference>
<evidence type="ECO:0000256" key="2">
    <source>
        <dbReference type="ARBA" id="ARBA00005170"/>
    </source>
</evidence>
<comment type="pathway">
    <text evidence="2">Polyol metabolism; (R,R)-butane-2,3-diol biosynthesis; (R,R)-butane-2,3-diol from pyruvate: step 2/3.</text>
</comment>
<evidence type="ECO:0000313" key="10">
    <source>
        <dbReference type="Proteomes" id="UP000031623"/>
    </source>
</evidence>
<comment type="similarity">
    <text evidence="3">Belongs to the alpha-acetolactate decarboxylase family.</text>
</comment>
<keyword evidence="8" id="KW-0456">Lyase</keyword>
<name>A0A090BUF2_9GAMM</name>
<evidence type="ECO:0000256" key="5">
    <source>
        <dbReference type="ARBA" id="ARBA00020164"/>
    </source>
</evidence>
<dbReference type="HOGENOM" id="CLU_072561_2_0_6"/>
<gene>
    <name evidence="9" type="ORF">THII_0704</name>
</gene>